<feature type="compositionally biased region" description="Polar residues" evidence="4">
    <location>
        <begin position="14"/>
        <end position="26"/>
    </location>
</feature>
<organism evidence="6 7">
    <name type="scientific">Streptomyces luteolus</name>
    <dbReference type="NCBI Taxonomy" id="3043615"/>
    <lineage>
        <taxon>Bacteria</taxon>
        <taxon>Bacillati</taxon>
        <taxon>Actinomycetota</taxon>
        <taxon>Actinomycetes</taxon>
        <taxon>Kitasatosporales</taxon>
        <taxon>Streptomycetaceae</taxon>
        <taxon>Streptomyces</taxon>
    </lineage>
</organism>
<feature type="region of interest" description="Disordered" evidence="4">
    <location>
        <begin position="1"/>
        <end position="38"/>
    </location>
</feature>
<comment type="caution">
    <text evidence="6">The sequence shown here is derived from an EMBL/GenBank/DDBJ whole genome shotgun (WGS) entry which is preliminary data.</text>
</comment>
<dbReference type="InterPro" id="IPR011051">
    <property type="entry name" value="RmlC_Cupin_sf"/>
</dbReference>
<evidence type="ECO:0000256" key="1">
    <source>
        <dbReference type="ARBA" id="ARBA00023015"/>
    </source>
</evidence>
<feature type="domain" description="HTH araC/xylS-type" evidence="5">
    <location>
        <begin position="174"/>
        <end position="271"/>
    </location>
</feature>
<dbReference type="InterPro" id="IPR020449">
    <property type="entry name" value="Tscrpt_reg_AraC-type_HTH"/>
</dbReference>
<evidence type="ECO:0000256" key="3">
    <source>
        <dbReference type="ARBA" id="ARBA00023163"/>
    </source>
</evidence>
<dbReference type="InterPro" id="IPR014710">
    <property type="entry name" value="RmlC-like_jellyroll"/>
</dbReference>
<dbReference type="RefSeq" id="WP_282537461.1">
    <property type="nucleotide sequence ID" value="NZ_JASCIS010000026.1"/>
</dbReference>
<dbReference type="SUPFAM" id="SSF46689">
    <property type="entry name" value="Homeodomain-like"/>
    <property type="match status" value="1"/>
</dbReference>
<dbReference type="PANTHER" id="PTHR11019">
    <property type="entry name" value="HTH-TYPE TRANSCRIPTIONAL REGULATOR NIMR"/>
    <property type="match status" value="1"/>
</dbReference>
<dbReference type="EMBL" id="JASCIS010000026">
    <property type="protein sequence ID" value="MDI3421594.1"/>
    <property type="molecule type" value="Genomic_DNA"/>
</dbReference>
<dbReference type="PANTHER" id="PTHR11019:SF199">
    <property type="entry name" value="HTH-TYPE TRANSCRIPTIONAL REGULATOR NIMR"/>
    <property type="match status" value="1"/>
</dbReference>
<evidence type="ECO:0000313" key="7">
    <source>
        <dbReference type="Proteomes" id="UP001237105"/>
    </source>
</evidence>
<dbReference type="Gene3D" id="2.60.120.10">
    <property type="entry name" value="Jelly Rolls"/>
    <property type="match status" value="1"/>
</dbReference>
<keyword evidence="1" id="KW-0805">Transcription regulation</keyword>
<sequence>MTKPRHQSTRHQPTRQQPNRHQPTRQPTRHQPIAPTRTRWLAPGAEIDAHRHDDHQIVYAGRGVLAVTTDRGSWIAPATRAIWVPAGTAHAHHAHGELTLHLVGLPAEDNPLGLDEPTVLSVSPLLRELILAHTRTPDDGSPERARLRAVLLDQLKASPQQPLHLPTPTEPRLAELCAILRADPADSRTLSGLGRQVGAGERTLSRLFKSELGMTFPQWRTQLRLHHALILLAERTPVTTVAHLCGWSSASAFIDAFRRAFGRTPGAYQVPDRATEFGPDPAGRPPQR</sequence>
<dbReference type="CDD" id="cd06124">
    <property type="entry name" value="cupin_NimR-like_N"/>
    <property type="match status" value="1"/>
</dbReference>
<dbReference type="InterPro" id="IPR013096">
    <property type="entry name" value="Cupin_2"/>
</dbReference>
<feature type="compositionally biased region" description="Basic residues" evidence="4">
    <location>
        <begin position="1"/>
        <end position="13"/>
    </location>
</feature>
<dbReference type="PRINTS" id="PR00032">
    <property type="entry name" value="HTHARAC"/>
</dbReference>
<dbReference type="PROSITE" id="PS01124">
    <property type="entry name" value="HTH_ARAC_FAMILY_2"/>
    <property type="match status" value="1"/>
</dbReference>
<evidence type="ECO:0000256" key="2">
    <source>
        <dbReference type="ARBA" id="ARBA00023125"/>
    </source>
</evidence>
<dbReference type="SMART" id="SM00342">
    <property type="entry name" value="HTH_ARAC"/>
    <property type="match status" value="1"/>
</dbReference>
<dbReference type="InterPro" id="IPR018060">
    <property type="entry name" value="HTH_AraC"/>
</dbReference>
<dbReference type="SUPFAM" id="SSF51182">
    <property type="entry name" value="RmlC-like cupins"/>
    <property type="match status" value="1"/>
</dbReference>
<evidence type="ECO:0000313" key="6">
    <source>
        <dbReference type="EMBL" id="MDI3421594.1"/>
    </source>
</evidence>
<keyword evidence="3" id="KW-0804">Transcription</keyword>
<gene>
    <name evidence="6" type="ORF">QIT00_24070</name>
</gene>
<reference evidence="6 7" key="1">
    <citation type="submission" date="2023-05" db="EMBL/GenBank/DDBJ databases">
        <title>Draft genome sequence of Streptomyces sp. B-S-A12 isolated from a cave soil in Thailand.</title>
        <authorList>
            <person name="Chamroensaksri N."/>
            <person name="Muangham S."/>
        </authorList>
    </citation>
    <scope>NUCLEOTIDE SEQUENCE [LARGE SCALE GENOMIC DNA]</scope>
    <source>
        <strain evidence="6 7">B-S-A12</strain>
    </source>
</reference>
<proteinExistence type="predicted"/>
<dbReference type="Gene3D" id="1.10.10.60">
    <property type="entry name" value="Homeodomain-like"/>
    <property type="match status" value="1"/>
</dbReference>
<dbReference type="Proteomes" id="UP001237105">
    <property type="component" value="Unassembled WGS sequence"/>
</dbReference>
<keyword evidence="7" id="KW-1185">Reference proteome</keyword>
<dbReference type="Pfam" id="PF07883">
    <property type="entry name" value="Cupin_2"/>
    <property type="match status" value="1"/>
</dbReference>
<name>A0ABT6T158_9ACTN</name>
<evidence type="ECO:0000256" key="4">
    <source>
        <dbReference type="SAM" id="MobiDB-lite"/>
    </source>
</evidence>
<dbReference type="Pfam" id="PF12833">
    <property type="entry name" value="HTH_18"/>
    <property type="match status" value="1"/>
</dbReference>
<protein>
    <submittedName>
        <fullName evidence="6">Helix-turn-helix transcriptional regulator</fullName>
    </submittedName>
</protein>
<accession>A0ABT6T158</accession>
<keyword evidence="2" id="KW-0238">DNA-binding</keyword>
<dbReference type="InterPro" id="IPR009057">
    <property type="entry name" value="Homeodomain-like_sf"/>
</dbReference>
<feature type="region of interest" description="Disordered" evidence="4">
    <location>
        <begin position="269"/>
        <end position="288"/>
    </location>
</feature>
<evidence type="ECO:0000259" key="5">
    <source>
        <dbReference type="PROSITE" id="PS01124"/>
    </source>
</evidence>